<sequence>MERKVNFEKGEFYHIYNRGVEKRIIFQNISDYKRFLVLLYIANGDKSLHMKDYGSLNFIEEVFGKDRGRPLVAIGAYCLMPNHFHLLLTPLVDGGISKFMLKLQTGYSMYFNKKNDRVGALFQGVFKSQHINDDIYLRYIYVYVHLNPAKLKNSEWKTQSKSFFNNLKKFIAEYSYSSLQEYLSRNYRIINPKPFPVQIKNIIDYSAMIEDFSETTNFPEGSPRGKGTTCLTADL</sequence>
<gene>
    <name evidence="2" type="ORF">A3I25_01680</name>
</gene>
<feature type="domain" description="Transposase IS200-like" evidence="1">
    <location>
        <begin position="8"/>
        <end position="147"/>
    </location>
</feature>
<evidence type="ECO:0000313" key="2">
    <source>
        <dbReference type="EMBL" id="OGI97333.1"/>
    </source>
</evidence>
<comment type="caution">
    <text evidence="2">The sequence shown here is derived from an EMBL/GenBank/DDBJ whole genome shotgun (WGS) entry which is preliminary data.</text>
</comment>
<dbReference type="GO" id="GO:0003677">
    <property type="term" value="F:DNA binding"/>
    <property type="evidence" value="ECO:0007669"/>
    <property type="project" value="InterPro"/>
</dbReference>
<dbReference type="Proteomes" id="UP000177195">
    <property type="component" value="Unassembled WGS sequence"/>
</dbReference>
<dbReference type="GO" id="GO:0004803">
    <property type="term" value="F:transposase activity"/>
    <property type="evidence" value="ECO:0007669"/>
    <property type="project" value="InterPro"/>
</dbReference>
<organism evidence="2 3">
    <name type="scientific">Candidatus Nomurabacteria bacterium RIFCSPLOWO2_02_FULL_42_17</name>
    <dbReference type="NCBI Taxonomy" id="1801789"/>
    <lineage>
        <taxon>Bacteria</taxon>
        <taxon>Candidatus Nomuraibacteriota</taxon>
    </lineage>
</organism>
<dbReference type="InterPro" id="IPR002686">
    <property type="entry name" value="Transposase_17"/>
</dbReference>
<dbReference type="SMART" id="SM01321">
    <property type="entry name" value="Y1_Tnp"/>
    <property type="match status" value="1"/>
</dbReference>
<reference evidence="2 3" key="1">
    <citation type="journal article" date="2016" name="Nat. Commun.">
        <title>Thousands of microbial genomes shed light on interconnected biogeochemical processes in an aquifer system.</title>
        <authorList>
            <person name="Anantharaman K."/>
            <person name="Brown C.T."/>
            <person name="Hug L.A."/>
            <person name="Sharon I."/>
            <person name="Castelle C.J."/>
            <person name="Probst A.J."/>
            <person name="Thomas B.C."/>
            <person name="Singh A."/>
            <person name="Wilkins M.J."/>
            <person name="Karaoz U."/>
            <person name="Brodie E.L."/>
            <person name="Williams K.H."/>
            <person name="Hubbard S.S."/>
            <person name="Banfield J.F."/>
        </authorList>
    </citation>
    <scope>NUCLEOTIDE SEQUENCE [LARGE SCALE GENOMIC DNA]</scope>
</reference>
<protein>
    <recommendedName>
        <fullName evidence="1">Transposase IS200-like domain-containing protein</fullName>
    </recommendedName>
</protein>
<dbReference type="Gene3D" id="3.30.70.1290">
    <property type="entry name" value="Transposase IS200-like"/>
    <property type="match status" value="1"/>
</dbReference>
<proteinExistence type="predicted"/>
<dbReference type="PANTHER" id="PTHR34322:SF2">
    <property type="entry name" value="TRANSPOSASE IS200-LIKE DOMAIN-CONTAINING PROTEIN"/>
    <property type="match status" value="1"/>
</dbReference>
<accession>A0A1F6XTC8</accession>
<dbReference type="SUPFAM" id="SSF143422">
    <property type="entry name" value="Transposase IS200-like"/>
    <property type="match status" value="1"/>
</dbReference>
<evidence type="ECO:0000313" key="3">
    <source>
        <dbReference type="Proteomes" id="UP000177195"/>
    </source>
</evidence>
<dbReference type="GO" id="GO:0006313">
    <property type="term" value="P:DNA transposition"/>
    <property type="evidence" value="ECO:0007669"/>
    <property type="project" value="InterPro"/>
</dbReference>
<dbReference type="AlphaFoldDB" id="A0A1F6XTC8"/>
<name>A0A1F6XTC8_9BACT</name>
<evidence type="ECO:0000259" key="1">
    <source>
        <dbReference type="SMART" id="SM01321"/>
    </source>
</evidence>
<dbReference type="PANTHER" id="PTHR34322">
    <property type="entry name" value="TRANSPOSASE, Y1_TNP DOMAIN-CONTAINING"/>
    <property type="match status" value="1"/>
</dbReference>
<dbReference type="InterPro" id="IPR036515">
    <property type="entry name" value="Transposase_17_sf"/>
</dbReference>
<dbReference type="EMBL" id="MFVN01000014">
    <property type="protein sequence ID" value="OGI97333.1"/>
    <property type="molecule type" value="Genomic_DNA"/>
</dbReference>
<dbReference type="Pfam" id="PF01797">
    <property type="entry name" value="Y1_Tnp"/>
    <property type="match status" value="1"/>
</dbReference>